<dbReference type="EMBL" id="AWSI01000020">
    <property type="protein sequence ID" value="ERH31033.1"/>
    <property type="molecule type" value="Genomic_DNA"/>
</dbReference>
<gene>
    <name evidence="1" type="ORF">HMPREF9244_00716</name>
</gene>
<dbReference type="Proteomes" id="UP000016519">
    <property type="component" value="Unassembled WGS sequence"/>
</dbReference>
<evidence type="ECO:0000313" key="1">
    <source>
        <dbReference type="EMBL" id="ERH31033.1"/>
    </source>
</evidence>
<comment type="caution">
    <text evidence="1">The sequence shown here is derived from an EMBL/GenBank/DDBJ whole genome shotgun (WGS) entry which is preliminary data.</text>
</comment>
<accession>U1SGF3</accession>
<reference evidence="1 2" key="1">
    <citation type="submission" date="2013-08" db="EMBL/GenBank/DDBJ databases">
        <authorList>
            <person name="Weinstock G."/>
            <person name="Sodergren E."/>
            <person name="Wylie T."/>
            <person name="Fulton L."/>
            <person name="Fulton R."/>
            <person name="Fronick C."/>
            <person name="O'Laughlin M."/>
            <person name="Godfrey J."/>
            <person name="Miner T."/>
            <person name="Herter B."/>
            <person name="Appelbaum E."/>
            <person name="Cordes M."/>
            <person name="Lek S."/>
            <person name="Wollam A."/>
            <person name="Pepin K.H."/>
            <person name="Palsikar V.B."/>
            <person name="Mitreva M."/>
            <person name="Wilson R.K."/>
        </authorList>
    </citation>
    <scope>NUCLEOTIDE SEQUENCE [LARGE SCALE GENOMIC DNA]</scope>
    <source>
        <strain evidence="1 2">F0580</strain>
    </source>
</reference>
<keyword evidence="2" id="KW-1185">Reference proteome</keyword>
<protein>
    <submittedName>
        <fullName evidence="1">Uncharacterized protein</fullName>
    </submittedName>
</protein>
<evidence type="ECO:0000313" key="2">
    <source>
        <dbReference type="Proteomes" id="UP000016519"/>
    </source>
</evidence>
<proteinExistence type="predicted"/>
<name>U1SGF3_9BIFI</name>
<dbReference type="HOGENOM" id="CLU_3303669_0_0_11"/>
<dbReference type="AlphaFoldDB" id="U1SGF3"/>
<organism evidence="1 2">
    <name type="scientific">Alloscardovia omnicolens F0580</name>
    <dbReference type="NCBI Taxonomy" id="1321816"/>
    <lineage>
        <taxon>Bacteria</taxon>
        <taxon>Bacillati</taxon>
        <taxon>Actinomycetota</taxon>
        <taxon>Actinomycetes</taxon>
        <taxon>Bifidobacteriales</taxon>
        <taxon>Bifidobacteriaceae</taxon>
        <taxon>Alloscardovia</taxon>
    </lineage>
</organism>
<sequence>MHNAHVHNSDEISAHECVKVVSAQCWQCVRSKNPLNSHS</sequence>